<comment type="subcellular location">
    <subcellularLocation>
        <location evidence="1 7">Nucleus</location>
    </subcellularLocation>
</comment>
<dbReference type="SUPFAM" id="SSF101546">
    <property type="entry name" value="ASF1-like"/>
    <property type="match status" value="1"/>
</dbReference>
<dbReference type="Proteomes" id="UP001139887">
    <property type="component" value="Unassembled WGS sequence"/>
</dbReference>
<dbReference type="OrthoDB" id="29755at2759"/>
<dbReference type="PANTHER" id="PTHR12040:SF0">
    <property type="entry name" value="HISTONE CHAPERONE ASF1"/>
    <property type="match status" value="1"/>
</dbReference>
<dbReference type="AlphaFoldDB" id="A0A9W8I3T6"/>
<dbReference type="GO" id="GO:0006334">
    <property type="term" value="P:nucleosome assembly"/>
    <property type="evidence" value="ECO:0007669"/>
    <property type="project" value="InterPro"/>
</dbReference>
<protein>
    <recommendedName>
        <fullName evidence="7">Histone chaperone</fullName>
    </recommendedName>
</protein>
<gene>
    <name evidence="9" type="primary">ASF1</name>
    <name evidence="9" type="ORF">IWW36_005052</name>
</gene>
<dbReference type="GO" id="GO:0005634">
    <property type="term" value="C:nucleus"/>
    <property type="evidence" value="ECO:0007669"/>
    <property type="project" value="UniProtKB-SubCell"/>
</dbReference>
<evidence type="ECO:0000256" key="6">
    <source>
        <dbReference type="ARBA" id="ARBA00023242"/>
    </source>
</evidence>
<dbReference type="InterPro" id="IPR036747">
    <property type="entry name" value="ASF1-like_sf"/>
</dbReference>
<evidence type="ECO:0000256" key="8">
    <source>
        <dbReference type="SAM" id="MobiDB-lite"/>
    </source>
</evidence>
<dbReference type="GO" id="GO:0006335">
    <property type="term" value="P:DNA replication-dependent chromatin assembly"/>
    <property type="evidence" value="ECO:0007669"/>
    <property type="project" value="TreeGrafter"/>
</dbReference>
<keyword evidence="5" id="KW-0143">Chaperone</keyword>
<reference evidence="9" key="1">
    <citation type="submission" date="2022-07" db="EMBL/GenBank/DDBJ databases">
        <title>Phylogenomic reconstructions and comparative analyses of Kickxellomycotina fungi.</title>
        <authorList>
            <person name="Reynolds N.K."/>
            <person name="Stajich J.E."/>
            <person name="Barry K."/>
            <person name="Grigoriev I.V."/>
            <person name="Crous P."/>
            <person name="Smith M.E."/>
        </authorList>
    </citation>
    <scope>NUCLEOTIDE SEQUENCE</scope>
    <source>
        <strain evidence="9">NRRL 1566</strain>
    </source>
</reference>
<comment type="subunit">
    <text evidence="7">Interacts with histone H3.</text>
</comment>
<dbReference type="GO" id="GO:0042393">
    <property type="term" value="F:histone binding"/>
    <property type="evidence" value="ECO:0007669"/>
    <property type="project" value="InterPro"/>
</dbReference>
<comment type="function">
    <text evidence="7">Histone chaperone that facilitates histone deposition and histone exchange and removal during nucleosome assembly and disassembly.</text>
</comment>
<dbReference type="Gene3D" id="2.60.40.1490">
    <property type="entry name" value="Histone chaperone ASF1-like"/>
    <property type="match status" value="1"/>
</dbReference>
<feature type="region of interest" description="Disordered" evidence="8">
    <location>
        <begin position="171"/>
        <end position="253"/>
    </location>
</feature>
<evidence type="ECO:0000256" key="2">
    <source>
        <dbReference type="ARBA" id="ARBA00006051"/>
    </source>
</evidence>
<evidence type="ECO:0000313" key="10">
    <source>
        <dbReference type="Proteomes" id="UP001139887"/>
    </source>
</evidence>
<dbReference type="InterPro" id="IPR006818">
    <property type="entry name" value="ASF1-like"/>
</dbReference>
<dbReference type="Pfam" id="PF04729">
    <property type="entry name" value="ASF1_hist_chap"/>
    <property type="match status" value="1"/>
</dbReference>
<keyword evidence="3" id="KW-0805">Transcription regulation</keyword>
<comment type="similarity">
    <text evidence="2 7">Belongs to the ASF1 family.</text>
</comment>
<evidence type="ECO:0000256" key="5">
    <source>
        <dbReference type="ARBA" id="ARBA00023186"/>
    </source>
</evidence>
<organism evidence="9 10">
    <name type="scientific">Coemansia brasiliensis</name>
    <dbReference type="NCBI Taxonomy" id="2650707"/>
    <lineage>
        <taxon>Eukaryota</taxon>
        <taxon>Fungi</taxon>
        <taxon>Fungi incertae sedis</taxon>
        <taxon>Zoopagomycota</taxon>
        <taxon>Kickxellomycotina</taxon>
        <taxon>Kickxellomycetes</taxon>
        <taxon>Kickxellales</taxon>
        <taxon>Kickxellaceae</taxon>
        <taxon>Coemansia</taxon>
    </lineage>
</organism>
<evidence type="ECO:0000256" key="7">
    <source>
        <dbReference type="PIRNR" id="PIRNR037759"/>
    </source>
</evidence>
<sequence length="253" mass="28622">MSLVKILNVNIVNSKAHFNEPFKFEITFECIEKLKDDLEFKLVYVWSGKSSTLDQELDSLFVGPVPVGINKFVFTADAPNVSKIPKDDLLDVSVILLTCSYMEKMFTRIGYYVNNAYADEELQANPPSTPDITKIQRSILADKPRVTQFNINWDDPTKEEQPPMQSVEEMMAADDTEDEDPEDIDEDDDEEDEDDKGDVDLDETEAQDEAELEYDDEELDDEGDDEMAVDDDHNSKPAMAHSAMPSAVGMEVE</sequence>
<dbReference type="GO" id="GO:0006337">
    <property type="term" value="P:nucleosome disassembly"/>
    <property type="evidence" value="ECO:0007669"/>
    <property type="project" value="InterPro"/>
</dbReference>
<evidence type="ECO:0000256" key="4">
    <source>
        <dbReference type="ARBA" id="ARBA00023163"/>
    </source>
</evidence>
<dbReference type="PANTHER" id="PTHR12040">
    <property type="entry name" value="ANTI-SILENCING PROTEIN 1"/>
    <property type="match status" value="1"/>
</dbReference>
<proteinExistence type="inferred from homology"/>
<evidence type="ECO:0000256" key="3">
    <source>
        <dbReference type="ARBA" id="ARBA00023015"/>
    </source>
</evidence>
<name>A0A9W8I3T6_9FUNG</name>
<keyword evidence="10" id="KW-1185">Reference proteome</keyword>
<keyword evidence="6" id="KW-0539">Nucleus</keyword>
<dbReference type="EMBL" id="JANBUW010000985">
    <property type="protein sequence ID" value="KAJ2844770.1"/>
    <property type="molecule type" value="Genomic_DNA"/>
</dbReference>
<evidence type="ECO:0000256" key="1">
    <source>
        <dbReference type="ARBA" id="ARBA00004123"/>
    </source>
</evidence>
<feature type="compositionally biased region" description="Acidic residues" evidence="8">
    <location>
        <begin position="171"/>
        <end position="229"/>
    </location>
</feature>
<dbReference type="InterPro" id="IPR017282">
    <property type="entry name" value="Hist_deposition_Asf1"/>
</dbReference>
<evidence type="ECO:0000313" key="9">
    <source>
        <dbReference type="EMBL" id="KAJ2844770.1"/>
    </source>
</evidence>
<keyword evidence="4" id="KW-0804">Transcription</keyword>
<comment type="caution">
    <text evidence="9">The sequence shown here is derived from an EMBL/GenBank/DDBJ whole genome shotgun (WGS) entry which is preliminary data.</text>
</comment>
<dbReference type="PIRSF" id="PIRSF037759">
    <property type="entry name" value="Histone_Asf1"/>
    <property type="match status" value="1"/>
</dbReference>
<accession>A0A9W8I3T6</accession>
<dbReference type="GO" id="GO:0000785">
    <property type="term" value="C:chromatin"/>
    <property type="evidence" value="ECO:0007669"/>
    <property type="project" value="TreeGrafter"/>
</dbReference>